<evidence type="ECO:0000256" key="1">
    <source>
        <dbReference type="SAM" id="Phobius"/>
    </source>
</evidence>
<evidence type="ECO:0008006" key="5">
    <source>
        <dbReference type="Google" id="ProtNLM"/>
    </source>
</evidence>
<dbReference type="EMBL" id="CP042913">
    <property type="protein sequence ID" value="QEG33366.1"/>
    <property type="molecule type" value="Genomic_DNA"/>
</dbReference>
<gene>
    <name evidence="3" type="ORF">Pr1d_06270</name>
</gene>
<protein>
    <recommendedName>
        <fullName evidence="5">PEP-CTERM protein-sorting domain-containing protein</fullName>
    </recommendedName>
</protein>
<keyword evidence="1" id="KW-0472">Membrane</keyword>
<evidence type="ECO:0000313" key="3">
    <source>
        <dbReference type="EMBL" id="QEG33366.1"/>
    </source>
</evidence>
<feature type="chain" id="PRO_5022680205" description="PEP-CTERM protein-sorting domain-containing protein" evidence="2">
    <location>
        <begin position="29"/>
        <end position="272"/>
    </location>
</feature>
<keyword evidence="2" id="KW-0732">Signal</keyword>
<dbReference type="KEGG" id="bgok:Pr1d_06270"/>
<accession>A0A5B9Q8X4</accession>
<reference evidence="3 4" key="1">
    <citation type="submission" date="2019-08" db="EMBL/GenBank/DDBJ databases">
        <title>Deep-cultivation of Planctomycetes and their phenomic and genomic characterization uncovers novel biology.</title>
        <authorList>
            <person name="Wiegand S."/>
            <person name="Jogler M."/>
            <person name="Boedeker C."/>
            <person name="Pinto D."/>
            <person name="Vollmers J."/>
            <person name="Rivas-Marin E."/>
            <person name="Kohn T."/>
            <person name="Peeters S.H."/>
            <person name="Heuer A."/>
            <person name="Rast P."/>
            <person name="Oberbeckmann S."/>
            <person name="Bunk B."/>
            <person name="Jeske O."/>
            <person name="Meyerdierks A."/>
            <person name="Storesund J.E."/>
            <person name="Kallscheuer N."/>
            <person name="Luecker S."/>
            <person name="Lage O.M."/>
            <person name="Pohl T."/>
            <person name="Merkel B.J."/>
            <person name="Hornburger P."/>
            <person name="Mueller R.-W."/>
            <person name="Bruemmer F."/>
            <person name="Labrenz M."/>
            <person name="Spormann A.M."/>
            <person name="Op den Camp H."/>
            <person name="Overmann J."/>
            <person name="Amann R."/>
            <person name="Jetten M.S.M."/>
            <person name="Mascher T."/>
            <person name="Medema M.H."/>
            <person name="Devos D.P."/>
            <person name="Kaster A.-K."/>
            <person name="Ovreas L."/>
            <person name="Rohde M."/>
            <person name="Galperin M.Y."/>
            <person name="Jogler C."/>
        </authorList>
    </citation>
    <scope>NUCLEOTIDE SEQUENCE [LARGE SCALE GENOMIC DNA]</scope>
    <source>
        <strain evidence="3 4">Pr1d</strain>
    </source>
</reference>
<sequence precursor="true">MKIDFSRISMLAIVATAALALSAGSAPAVLVGGAGGYDVDPTLGVGSISGATGSFSTNSHSYAQIGALGYNWGGIYVGGTAPYAARRLNFLGTDPGVGGDPNTYITGSFLNPIFNNPGIDIIIFESGGTPTNGSSTVDFDDPTNTQLELVAASLSGTTGTYVDFVPLDFLTDSEVGGSSTTFGVYVYGLDLSSLSVAGGTSVSSLYFGNSGAYLDHDPDVVWGGGVTGAAVAVPEASAGLCVLLAGVLGIGGPALRRRFFTKKPTTAEDSIV</sequence>
<name>A0A5B9Q8X4_9BACT</name>
<evidence type="ECO:0000256" key="2">
    <source>
        <dbReference type="SAM" id="SignalP"/>
    </source>
</evidence>
<feature type="signal peptide" evidence="2">
    <location>
        <begin position="1"/>
        <end position="28"/>
    </location>
</feature>
<keyword evidence="1" id="KW-1133">Transmembrane helix</keyword>
<proteinExistence type="predicted"/>
<evidence type="ECO:0000313" key="4">
    <source>
        <dbReference type="Proteomes" id="UP000323917"/>
    </source>
</evidence>
<keyword evidence="1" id="KW-0812">Transmembrane</keyword>
<feature type="transmembrane region" description="Helical" evidence="1">
    <location>
        <begin position="236"/>
        <end position="255"/>
    </location>
</feature>
<organism evidence="3 4">
    <name type="scientific">Bythopirellula goksoeyrii</name>
    <dbReference type="NCBI Taxonomy" id="1400387"/>
    <lineage>
        <taxon>Bacteria</taxon>
        <taxon>Pseudomonadati</taxon>
        <taxon>Planctomycetota</taxon>
        <taxon>Planctomycetia</taxon>
        <taxon>Pirellulales</taxon>
        <taxon>Lacipirellulaceae</taxon>
        <taxon>Bythopirellula</taxon>
    </lineage>
</organism>
<dbReference type="RefSeq" id="WP_148072143.1">
    <property type="nucleotide sequence ID" value="NZ_CP042913.1"/>
</dbReference>
<dbReference type="Proteomes" id="UP000323917">
    <property type="component" value="Chromosome"/>
</dbReference>
<dbReference type="AlphaFoldDB" id="A0A5B9Q8X4"/>
<keyword evidence="4" id="KW-1185">Reference proteome</keyword>